<dbReference type="PROSITE" id="PS00113">
    <property type="entry name" value="ADENYLATE_KINASE"/>
    <property type="match status" value="1"/>
</dbReference>
<keyword evidence="5 7" id="KW-0067">ATP-binding</keyword>
<reference evidence="8 11" key="2">
    <citation type="submission" date="2023-07" db="EMBL/GenBank/DDBJ databases">
        <title>Strategy for survival of the halotoleranting strain Dietzia MX2 from the Yakshinskoe mineral salts deposit.</title>
        <authorList>
            <person name="Kharitonova M.A."/>
            <person name="Kupriyanova-Ashina F.G."/>
            <person name="Shakirov T.R."/>
            <person name="Vafina M.S."/>
            <person name="Ilinskaya O.N."/>
        </authorList>
    </citation>
    <scope>NUCLEOTIDE SEQUENCE [LARGE SCALE GENOMIC DNA]</scope>
    <source>
        <strain evidence="8 11">MX2</strain>
    </source>
</reference>
<protein>
    <recommendedName>
        <fullName evidence="5 7">Adenylate kinase</fullName>
        <shortName evidence="5">AK</shortName>
        <ecNumber evidence="5 7">2.7.4.3</ecNumber>
    </recommendedName>
    <alternativeName>
        <fullName evidence="5">ATP-AMP transphosphorylase</fullName>
    </alternativeName>
    <alternativeName>
        <fullName evidence="5">ATP:AMP phosphotransferase</fullName>
    </alternativeName>
    <alternativeName>
        <fullName evidence="5">Adenylate monophosphate kinase</fullName>
    </alternativeName>
</protein>
<dbReference type="PANTHER" id="PTHR23359">
    <property type="entry name" value="NUCLEOTIDE KINASE"/>
    <property type="match status" value="1"/>
</dbReference>
<dbReference type="NCBIfam" id="NF011100">
    <property type="entry name" value="PRK14527.1"/>
    <property type="match status" value="1"/>
</dbReference>
<dbReference type="CDD" id="cd01428">
    <property type="entry name" value="ADK"/>
    <property type="match status" value="1"/>
</dbReference>
<evidence type="ECO:0000256" key="1">
    <source>
        <dbReference type="ARBA" id="ARBA00022679"/>
    </source>
</evidence>
<keyword evidence="11" id="KW-1185">Reference proteome</keyword>
<dbReference type="NCBIfam" id="NF011105">
    <property type="entry name" value="PRK14532.1"/>
    <property type="match status" value="1"/>
</dbReference>
<evidence type="ECO:0000256" key="7">
    <source>
        <dbReference type="RuleBase" id="RU003331"/>
    </source>
</evidence>
<dbReference type="SUPFAM" id="SSF52540">
    <property type="entry name" value="P-loop containing nucleoside triphosphate hydrolases"/>
    <property type="match status" value="1"/>
</dbReference>
<dbReference type="NCBIfam" id="NF001381">
    <property type="entry name" value="PRK00279.1-3"/>
    <property type="match status" value="1"/>
</dbReference>
<accession>A0A365P899</accession>
<evidence type="ECO:0000256" key="2">
    <source>
        <dbReference type="ARBA" id="ARBA00022727"/>
    </source>
</evidence>
<gene>
    <name evidence="5" type="primary">adk</name>
    <name evidence="9" type="ORF">DQ226_14235</name>
    <name evidence="8" type="ORF">QYF62_08610</name>
</gene>
<dbReference type="Pfam" id="PF00406">
    <property type="entry name" value="ADK"/>
    <property type="match status" value="1"/>
</dbReference>
<feature type="binding site" evidence="5">
    <location>
        <position position="36"/>
    </location>
    <ligand>
        <name>AMP</name>
        <dbReference type="ChEBI" id="CHEBI:456215"/>
    </ligand>
</feature>
<keyword evidence="1 5" id="KW-0808">Transferase</keyword>
<comment type="subunit">
    <text evidence="5 7">Monomer.</text>
</comment>
<evidence type="ECO:0000256" key="4">
    <source>
        <dbReference type="ARBA" id="ARBA00022777"/>
    </source>
</evidence>
<dbReference type="EC" id="2.7.4.3" evidence="5 7"/>
<feature type="binding site" evidence="5">
    <location>
        <begin position="10"/>
        <end position="15"/>
    </location>
    <ligand>
        <name>ATP</name>
        <dbReference type="ChEBI" id="CHEBI:30616"/>
    </ligand>
</feature>
<feature type="binding site" evidence="5">
    <location>
        <position position="129"/>
    </location>
    <ligand>
        <name>AMP</name>
        <dbReference type="ChEBI" id="CHEBI:456215"/>
    </ligand>
</feature>
<dbReference type="UniPathway" id="UPA00588">
    <property type="reaction ID" value="UER00649"/>
</dbReference>
<feature type="binding site" evidence="5">
    <location>
        <position position="127"/>
    </location>
    <ligand>
        <name>ATP</name>
        <dbReference type="ChEBI" id="CHEBI:30616"/>
    </ligand>
</feature>
<name>A0A365P899_9ACTN</name>
<feature type="binding site" evidence="5">
    <location>
        <position position="31"/>
    </location>
    <ligand>
        <name>AMP</name>
        <dbReference type="ChEBI" id="CHEBI:456215"/>
    </ligand>
</feature>
<dbReference type="RefSeq" id="WP_069388736.1">
    <property type="nucleotide sequence ID" value="NZ_JAPWIO010000003.1"/>
</dbReference>
<dbReference type="PRINTS" id="PR00094">
    <property type="entry name" value="ADENYLTKNASE"/>
</dbReference>
<feature type="binding site" evidence="5">
    <location>
        <position position="92"/>
    </location>
    <ligand>
        <name>AMP</name>
        <dbReference type="ChEBI" id="CHEBI:456215"/>
    </ligand>
</feature>
<evidence type="ECO:0000313" key="11">
    <source>
        <dbReference type="Proteomes" id="UP001172702"/>
    </source>
</evidence>
<dbReference type="GO" id="GO:0004017">
    <property type="term" value="F:AMP kinase activity"/>
    <property type="evidence" value="ECO:0007669"/>
    <property type="project" value="UniProtKB-UniRule"/>
</dbReference>
<feature type="binding site" evidence="5">
    <location>
        <begin position="85"/>
        <end position="88"/>
    </location>
    <ligand>
        <name>AMP</name>
        <dbReference type="ChEBI" id="CHEBI:456215"/>
    </ligand>
</feature>
<comment type="caution">
    <text evidence="9">The sequence shown here is derived from an EMBL/GenBank/DDBJ whole genome shotgun (WGS) entry which is preliminary data.</text>
</comment>
<dbReference type="EMBL" id="JAUHTB010000008">
    <property type="protein sequence ID" value="MDN4506116.1"/>
    <property type="molecule type" value="Genomic_DNA"/>
</dbReference>
<sequence>MRLVLLGPPGAGKGTQAALLSEKLGVPHISTGDLFRANISQGTDLGKEAKSYIDAGNLVPAEVTNRMVAARIAEPDATEGFLLDGYPRSAAQADALKEMLGEAGHTLDAVLEFKVDDDTVVKRMLARGREDDTEDVIRNRMSVYRSETAPLLEYYAGEVKSIDAVGEVDEINARALAALGR</sequence>
<dbReference type="HAMAP" id="MF_00235">
    <property type="entry name" value="Adenylate_kinase_Adk"/>
    <property type="match status" value="1"/>
</dbReference>
<comment type="catalytic activity">
    <reaction evidence="5 7">
        <text>AMP + ATP = 2 ADP</text>
        <dbReference type="Rhea" id="RHEA:12973"/>
        <dbReference type="ChEBI" id="CHEBI:30616"/>
        <dbReference type="ChEBI" id="CHEBI:456215"/>
        <dbReference type="ChEBI" id="CHEBI:456216"/>
        <dbReference type="EC" id="2.7.4.3"/>
    </reaction>
</comment>
<dbReference type="NCBIfam" id="NF011104">
    <property type="entry name" value="PRK14531.1"/>
    <property type="match status" value="1"/>
</dbReference>
<dbReference type="Proteomes" id="UP000252187">
    <property type="component" value="Unassembled WGS sequence"/>
</dbReference>
<evidence type="ECO:0000256" key="6">
    <source>
        <dbReference type="RuleBase" id="RU003330"/>
    </source>
</evidence>
<dbReference type="AlphaFoldDB" id="A0A365P899"/>
<comment type="caution">
    <text evidence="5">Lacks conserved residue(s) required for the propagation of feature annotation.</text>
</comment>
<keyword evidence="5" id="KW-0963">Cytoplasm</keyword>
<comment type="subcellular location">
    <subcellularLocation>
        <location evidence="5 7">Cytoplasm</location>
    </subcellularLocation>
</comment>
<comment type="similarity">
    <text evidence="5 6">Belongs to the adenylate kinase family.</text>
</comment>
<evidence type="ECO:0000313" key="10">
    <source>
        <dbReference type="Proteomes" id="UP000252187"/>
    </source>
</evidence>
<dbReference type="Proteomes" id="UP001172702">
    <property type="component" value="Unassembled WGS sequence"/>
</dbReference>
<dbReference type="Gene3D" id="3.40.50.300">
    <property type="entry name" value="P-loop containing nucleotide triphosphate hydrolases"/>
    <property type="match status" value="1"/>
</dbReference>
<dbReference type="InterPro" id="IPR000850">
    <property type="entry name" value="Adenylat/UMP-CMP_kin"/>
</dbReference>
<organism evidence="9 10">
    <name type="scientific">Dietzia maris</name>
    <dbReference type="NCBI Taxonomy" id="37915"/>
    <lineage>
        <taxon>Bacteria</taxon>
        <taxon>Bacillati</taxon>
        <taxon>Actinomycetota</taxon>
        <taxon>Actinomycetes</taxon>
        <taxon>Mycobacteriales</taxon>
        <taxon>Dietziaceae</taxon>
        <taxon>Dietzia</taxon>
    </lineage>
</organism>
<feature type="region of interest" description="NMP" evidence="5">
    <location>
        <begin position="30"/>
        <end position="59"/>
    </location>
</feature>
<feature type="binding site" evidence="5">
    <location>
        <begin position="57"/>
        <end position="59"/>
    </location>
    <ligand>
        <name>AMP</name>
        <dbReference type="ChEBI" id="CHEBI:456215"/>
    </ligand>
</feature>
<reference evidence="9 10" key="1">
    <citation type="submission" date="2018-06" db="EMBL/GenBank/DDBJ databases">
        <title>Whole genome sequencing of four bacterial strains from South Shetland trench revealing bio-synthetic gene clusters.</title>
        <authorList>
            <person name="Abdel-Mageed W.M."/>
            <person name="Lehri B."/>
            <person name="Jarmusch S.A."/>
            <person name="Miranda K."/>
            <person name="Goodfellow M."/>
            <person name="Jaspars M."/>
            <person name="Karlyshev A.V."/>
        </authorList>
    </citation>
    <scope>NUCLEOTIDE SEQUENCE [LARGE SCALE GENOMIC DNA]</scope>
    <source>
        <strain evidence="9 10">SST1</strain>
    </source>
</reference>
<evidence type="ECO:0000256" key="5">
    <source>
        <dbReference type="HAMAP-Rule" id="MF_00235"/>
    </source>
</evidence>
<comment type="function">
    <text evidence="5">Catalyzes the reversible transfer of the terminal phosphate group between ATP and AMP. Plays an important role in cellular energy homeostasis and in adenine nucleotide metabolism.</text>
</comment>
<dbReference type="GO" id="GO:0005524">
    <property type="term" value="F:ATP binding"/>
    <property type="evidence" value="ECO:0007669"/>
    <property type="project" value="UniProtKB-UniRule"/>
</dbReference>
<dbReference type="STRING" id="37915.A2U19_12690"/>
<keyword evidence="2 5" id="KW-0545">Nucleotide biosynthesis</keyword>
<dbReference type="GO" id="GO:0005737">
    <property type="term" value="C:cytoplasm"/>
    <property type="evidence" value="ECO:0007669"/>
    <property type="project" value="UniProtKB-SubCell"/>
</dbReference>
<proteinExistence type="inferred from homology"/>
<evidence type="ECO:0000256" key="3">
    <source>
        <dbReference type="ARBA" id="ARBA00022741"/>
    </source>
</evidence>
<dbReference type="InterPro" id="IPR033690">
    <property type="entry name" value="Adenylat_kinase_CS"/>
</dbReference>
<feature type="binding site" evidence="5">
    <location>
        <position position="166"/>
    </location>
    <ligand>
        <name>ATP</name>
        <dbReference type="ChEBI" id="CHEBI:30616"/>
    </ligand>
</feature>
<comment type="domain">
    <text evidence="5">Consists of three domains, a large central CORE domain and two small peripheral domains, NMPbind and LID, which undergo movements during catalysis. The LID domain closes over the site of phosphoryl transfer upon ATP binding. Assembling and dissambling the active center during each catalytic cycle provides an effective means to prevent ATP hydrolysis.</text>
</comment>
<comment type="pathway">
    <text evidence="5">Purine metabolism; AMP biosynthesis via salvage pathway; AMP from ADP: step 1/1.</text>
</comment>
<dbReference type="InterPro" id="IPR027417">
    <property type="entry name" value="P-loop_NTPase"/>
</dbReference>
<keyword evidence="4 5" id="KW-0418">Kinase</keyword>
<evidence type="ECO:0000313" key="9">
    <source>
        <dbReference type="EMBL" id="RBA32447.1"/>
    </source>
</evidence>
<keyword evidence="3 5" id="KW-0547">Nucleotide-binding</keyword>
<evidence type="ECO:0000313" key="8">
    <source>
        <dbReference type="EMBL" id="MDN4506116.1"/>
    </source>
</evidence>
<dbReference type="GO" id="GO:0044209">
    <property type="term" value="P:AMP salvage"/>
    <property type="evidence" value="ECO:0007669"/>
    <property type="project" value="UniProtKB-UniRule"/>
</dbReference>
<feature type="binding site" evidence="5">
    <location>
        <position position="140"/>
    </location>
    <ligand>
        <name>AMP</name>
        <dbReference type="ChEBI" id="CHEBI:456215"/>
    </ligand>
</feature>
<dbReference type="GeneID" id="97418073"/>
<dbReference type="EMBL" id="QNTT01000047">
    <property type="protein sequence ID" value="RBA32447.1"/>
    <property type="molecule type" value="Genomic_DNA"/>
</dbReference>